<reference evidence="1" key="1">
    <citation type="submission" date="2024-03" db="EMBL/GenBank/DDBJ databases">
        <title>Diverse circular DNA viruses in blood, oral, and fecal samples of captive lemurs.</title>
        <authorList>
            <person name="Paietta E.N."/>
            <person name="Kraberger S."/>
            <person name="Lund M.C."/>
            <person name="Custer J.M."/>
            <person name="Vargas K.M."/>
            <person name="Ehmke E.E."/>
            <person name="Yoder A.D."/>
            <person name="Varsani A."/>
        </authorList>
    </citation>
    <scope>NUCLEOTIDE SEQUENCE</scope>
    <source>
        <strain evidence="1">Duke_24FS_3</strain>
    </source>
</reference>
<protein>
    <submittedName>
        <fullName evidence="1">Uncharacterized protein</fullName>
    </submittedName>
</protein>
<name>A0AAU8AZZ5_9CAUD</name>
<accession>A0AAU8AZZ5</accession>
<organism evidence="1">
    <name type="scientific">Dulem virus 36</name>
    <dbReference type="NCBI Taxonomy" id="3145754"/>
    <lineage>
        <taxon>Viruses</taxon>
        <taxon>Duplodnaviria</taxon>
        <taxon>Heunggongvirae</taxon>
        <taxon>Uroviricota</taxon>
        <taxon>Caudoviricetes</taxon>
    </lineage>
</organism>
<proteinExistence type="predicted"/>
<dbReference type="EMBL" id="PP511521">
    <property type="protein sequence ID" value="XCD05011.1"/>
    <property type="molecule type" value="Genomic_DNA"/>
</dbReference>
<evidence type="ECO:0000313" key="1">
    <source>
        <dbReference type="EMBL" id="XCD05011.1"/>
    </source>
</evidence>
<sequence length="74" mass="8714">MNMNPFMLMLQMMQNNTIQNNPAYKRAQEMSRGKTPQQLEQTARNLCQNMGINFDMAWNQFSSQMKQMQGMFGK</sequence>